<accession>K0IWW7</accession>
<keyword evidence="3" id="KW-1185">Reference proteome</keyword>
<gene>
    <name evidence="2" type="ordered locus">AXY_07470</name>
</gene>
<sequence>MVNKVFAKTNRLVYMFIILIIISDQTGKRLINHSDTSIAVIISYIVVIVINLSIAFLTWYIFIPGIHKQAKKGTLNLNRFNKVFIYTSALSIVAVVNYFIVLMVY</sequence>
<dbReference type="RefSeq" id="WP_015009484.1">
    <property type="nucleotide sequence ID" value="NC_018704.1"/>
</dbReference>
<keyword evidence="1" id="KW-1133">Transmembrane helix</keyword>
<name>K0IWW7_AMPXN</name>
<dbReference type="EMBL" id="AP012050">
    <property type="protein sequence ID" value="BAM46879.1"/>
    <property type="molecule type" value="Genomic_DNA"/>
</dbReference>
<keyword evidence="1" id="KW-0812">Transmembrane</keyword>
<dbReference type="STRING" id="698758.AXY_07470"/>
<dbReference type="AlphaFoldDB" id="K0IWW7"/>
<dbReference type="KEGG" id="axl:AXY_07470"/>
<dbReference type="HOGENOM" id="CLU_2230816_0_0_9"/>
<evidence type="ECO:0000256" key="1">
    <source>
        <dbReference type="SAM" id="Phobius"/>
    </source>
</evidence>
<evidence type="ECO:0000313" key="2">
    <source>
        <dbReference type="EMBL" id="BAM46879.1"/>
    </source>
</evidence>
<feature type="transmembrane region" description="Helical" evidence="1">
    <location>
        <begin position="37"/>
        <end position="62"/>
    </location>
</feature>
<reference evidence="2 3" key="1">
    <citation type="submission" date="2011-01" db="EMBL/GenBank/DDBJ databases">
        <title>Whole genome sequence of Amphibacillus xylinus NBRC 15112.</title>
        <authorList>
            <person name="Nakazawa H."/>
            <person name="Katano Y."/>
            <person name="Nakamura S."/>
            <person name="Sasagawa M."/>
            <person name="Fukada J."/>
            <person name="Arai T."/>
            <person name="Sasakura N."/>
            <person name="Mochizuki D."/>
            <person name="Hosoyama A."/>
            <person name="Harada K."/>
            <person name="Horikawa H."/>
            <person name="Kato Y."/>
            <person name="Harada T."/>
            <person name="Sasaki K."/>
            <person name="Sekiguchi M."/>
            <person name="Hodoyama M."/>
            <person name="Nishiko R."/>
            <person name="Narita H."/>
            <person name="Hanamaki A."/>
            <person name="Hata C."/>
            <person name="Konno Y."/>
            <person name="Niimura Y."/>
            <person name="Yamazaki S."/>
            <person name="Fujita N."/>
        </authorList>
    </citation>
    <scope>NUCLEOTIDE SEQUENCE [LARGE SCALE GENOMIC DNA]</scope>
    <source>
        <strain evidence="3">ATCC 51415 / DSM 6626 / JCM 7361 / LMG 17667 / NBRC 15112 / Ep01</strain>
    </source>
</reference>
<dbReference type="Proteomes" id="UP000006294">
    <property type="component" value="Chromosome"/>
</dbReference>
<protein>
    <submittedName>
        <fullName evidence="2">Uncharacterized protein</fullName>
    </submittedName>
</protein>
<feature type="transmembrane region" description="Helical" evidence="1">
    <location>
        <begin position="12"/>
        <end position="31"/>
    </location>
</feature>
<evidence type="ECO:0000313" key="3">
    <source>
        <dbReference type="Proteomes" id="UP000006294"/>
    </source>
</evidence>
<organism evidence="2 3">
    <name type="scientific">Amphibacillus xylanus (strain ATCC 51415 / DSM 6626 / JCM 7361 / LMG 17667 / NBRC 15112 / Ep01)</name>
    <dbReference type="NCBI Taxonomy" id="698758"/>
    <lineage>
        <taxon>Bacteria</taxon>
        <taxon>Bacillati</taxon>
        <taxon>Bacillota</taxon>
        <taxon>Bacilli</taxon>
        <taxon>Bacillales</taxon>
        <taxon>Bacillaceae</taxon>
        <taxon>Amphibacillus</taxon>
    </lineage>
</organism>
<keyword evidence="1" id="KW-0472">Membrane</keyword>
<proteinExistence type="predicted"/>
<feature type="transmembrane region" description="Helical" evidence="1">
    <location>
        <begin position="83"/>
        <end position="104"/>
    </location>
</feature>